<dbReference type="Proteomes" id="UP000008520">
    <property type="component" value="Chromosome"/>
</dbReference>
<dbReference type="InterPro" id="IPR043149">
    <property type="entry name" value="TagF_N"/>
</dbReference>
<dbReference type="SUPFAM" id="SSF53756">
    <property type="entry name" value="UDP-Glycosyltransferase/glycogen phosphorylase"/>
    <property type="match status" value="1"/>
</dbReference>
<dbReference type="STRING" id="420890.LCGL_1260"/>
<evidence type="ECO:0000313" key="2">
    <source>
        <dbReference type="Proteomes" id="UP000008520"/>
    </source>
</evidence>
<dbReference type="GO" id="GO:0016740">
    <property type="term" value="F:transferase activity"/>
    <property type="evidence" value="ECO:0007669"/>
    <property type="project" value="UniProtKB-KW"/>
</dbReference>
<organism evidence="1 2">
    <name type="scientific">Lactococcus garvieae (strain Lg2)</name>
    <name type="common">Enterococcus seriolicida</name>
    <dbReference type="NCBI Taxonomy" id="420890"/>
    <lineage>
        <taxon>Bacteria</taxon>
        <taxon>Bacillati</taxon>
        <taxon>Bacillota</taxon>
        <taxon>Bacilli</taxon>
        <taxon>Lactobacillales</taxon>
        <taxon>Streptococcaceae</taxon>
        <taxon>Lactococcus</taxon>
    </lineage>
</organism>
<keyword evidence="2" id="KW-1185">Reference proteome</keyword>
<proteinExistence type="predicted"/>
<accession>F9VEG9</accession>
<dbReference type="KEGG" id="lgv:LCGL_1260"/>
<name>F9VEG9_LACGL</name>
<keyword evidence="1" id="KW-0808">Transferase</keyword>
<dbReference type="eggNOG" id="COG1887">
    <property type="taxonomic scope" value="Bacteria"/>
</dbReference>
<protein>
    <submittedName>
        <fullName evidence="1">Truncated glycosyltransferase</fullName>
    </submittedName>
</protein>
<dbReference type="HOGENOM" id="CLU_439274_0_0_9"/>
<evidence type="ECO:0000313" key="1">
    <source>
        <dbReference type="EMBL" id="BAK60720.1"/>
    </source>
</evidence>
<reference evidence="1 2" key="1">
    <citation type="journal article" date="2011" name="PLoS ONE">
        <title>Complete genome sequence and comparative analysis of the fish pathogen Lactococcus garvieae.</title>
        <authorList>
            <person name="Morita H."/>
            <person name="Toh H."/>
            <person name="Oshima K."/>
            <person name="Yoshizaki M."/>
            <person name="Kawanishi M."/>
            <person name="Nakaya K."/>
            <person name="Suzuki T."/>
            <person name="Miyauchi E."/>
            <person name="Ishii Y."/>
            <person name="Tanabe S."/>
            <person name="Murakami M."/>
            <person name="Hattori M."/>
        </authorList>
    </citation>
    <scope>NUCLEOTIDE SEQUENCE [LARGE SCALE GENOMIC DNA]</scope>
    <source>
        <strain evidence="1 2">Lg2</strain>
    </source>
</reference>
<dbReference type="EMBL" id="AP009333">
    <property type="protein sequence ID" value="BAK60720.1"/>
    <property type="molecule type" value="Genomic_DNA"/>
</dbReference>
<dbReference type="AlphaFoldDB" id="F9VEG9"/>
<sequence>MIMKNPTKIIKNRIVKINKLTEEYQKNINNSRLIADNTSLLKQKLKLNEDYFFIESYGGKALSISILNIIRGIVARNSRANIFVSNINYFDFESLLSENELKKITFIKKNSLPYLRALVMSKTIITDYYLPTYFQSVATQKVINTGEAFIGFWINDISQTEKIIQHTLLHTTHFLFDSVMPETVLRRLKVGGIKEYYYKFYSEESIKFDDKEQEETLLLIPRDSKFKSITILDDFIDQNMKNEQFYIMVHPEDEKIYQQSNFYKHIRILDSVNEGILRAATKVYSESELLLERSIFKNASKVKIDSFGMEISLEEKIVSDKISIFNGGWNKTAVDKKNIVVYAGGFANNGVTASAINLSHNIDYKKYNFIFLDKLTYDADSSLNLKKVNQNANIIYRSGQMNLEVYERIIASQVQGGKGISEVLRKKDAEKIFYRESCRIMGNINLDAAVDFSGYVVFWTAVIAFSKANKKSIFQHNDLKAETEKIINGVYKHKDKLPRVFQLYKYYDEIISVGKKTLELNRENLKKYAPRDKFKYIPNSLNLDEISQKSNNLGNLSMVEEEKHYALCIDESSNIVQKIRIPNPKEYTLINIGRMSPEKDQKKLINAFHRALPDLPQIYLYL</sequence>
<dbReference type="PATRIC" id="fig|420890.5.peg.1249"/>
<gene>
    <name evidence="1" type="ordered locus">LCGL_1260</name>
</gene>
<dbReference type="Gene3D" id="3.40.50.11820">
    <property type="match status" value="1"/>
</dbReference>